<evidence type="ECO:0000256" key="1">
    <source>
        <dbReference type="SAM" id="MobiDB-lite"/>
    </source>
</evidence>
<feature type="region of interest" description="Disordered" evidence="1">
    <location>
        <begin position="1"/>
        <end position="99"/>
    </location>
</feature>
<accession>A0A9W8IWV8</accession>
<feature type="non-terminal residue" evidence="2">
    <location>
        <position position="1"/>
    </location>
</feature>
<comment type="caution">
    <text evidence="2">The sequence shown here is derived from an EMBL/GenBank/DDBJ whole genome shotgun (WGS) entry which is preliminary data.</text>
</comment>
<name>A0A9W8IWV8_9AGAR</name>
<keyword evidence="3" id="KW-1185">Reference proteome</keyword>
<dbReference type="OrthoDB" id="10469080at2759"/>
<feature type="compositionally biased region" description="Polar residues" evidence="1">
    <location>
        <begin position="21"/>
        <end position="31"/>
    </location>
</feature>
<proteinExistence type="predicted"/>
<organism evidence="2 3">
    <name type="scientific">Candolleomyces eurysporus</name>
    <dbReference type="NCBI Taxonomy" id="2828524"/>
    <lineage>
        <taxon>Eukaryota</taxon>
        <taxon>Fungi</taxon>
        <taxon>Dikarya</taxon>
        <taxon>Basidiomycota</taxon>
        <taxon>Agaricomycotina</taxon>
        <taxon>Agaricomycetes</taxon>
        <taxon>Agaricomycetidae</taxon>
        <taxon>Agaricales</taxon>
        <taxon>Agaricineae</taxon>
        <taxon>Psathyrellaceae</taxon>
        <taxon>Candolleomyces</taxon>
    </lineage>
</organism>
<dbReference type="AlphaFoldDB" id="A0A9W8IWV8"/>
<reference evidence="2" key="1">
    <citation type="submission" date="2022-06" db="EMBL/GenBank/DDBJ databases">
        <title>Genome Sequence of Candolleomyces eurysporus.</title>
        <authorList>
            <person name="Buettner E."/>
        </authorList>
    </citation>
    <scope>NUCLEOTIDE SEQUENCE</scope>
    <source>
        <strain evidence="2">VTCC 930004</strain>
    </source>
</reference>
<protein>
    <submittedName>
        <fullName evidence="2">Uncharacterized protein</fullName>
    </submittedName>
</protein>
<feature type="compositionally biased region" description="Basic and acidic residues" evidence="1">
    <location>
        <begin position="50"/>
        <end position="91"/>
    </location>
</feature>
<sequence length="203" mass="21509">MAEFTHSGGGDNHGLADNPERNTPISSSAATPGTDGGQPSSGAGGIGAWMEKKYDKGKAKMERGVHKVDKRLKSFFDRGKPKNADEGETRPQDAGGSSKVQAIAMGTIKTALGIAVTLVPEPFKGPAEALLKAMDVIEKVDSNKEEVEILKKRCELLGSSIVNVVKEKDTKLLSKDLRDSIGRLATKWGPGLQGDVDYFGGSK</sequence>
<dbReference type="EMBL" id="JANBPK010001234">
    <property type="protein sequence ID" value="KAJ2924267.1"/>
    <property type="molecule type" value="Genomic_DNA"/>
</dbReference>
<dbReference type="Proteomes" id="UP001140091">
    <property type="component" value="Unassembled WGS sequence"/>
</dbReference>
<evidence type="ECO:0000313" key="3">
    <source>
        <dbReference type="Proteomes" id="UP001140091"/>
    </source>
</evidence>
<evidence type="ECO:0000313" key="2">
    <source>
        <dbReference type="EMBL" id="KAJ2924267.1"/>
    </source>
</evidence>
<gene>
    <name evidence="2" type="ORF">H1R20_g12827</name>
</gene>